<dbReference type="RefSeq" id="XP_007747953.1">
    <property type="nucleotide sequence ID" value="XM_007749763.1"/>
</dbReference>
<protein>
    <submittedName>
        <fullName evidence="4">Uncharacterized protein</fullName>
    </submittedName>
</protein>
<keyword evidence="3" id="KW-0408">Iron</keyword>
<sequence>MLLFKEKINYKLPNSNGFKAHLDAPAYDHIGGVNHVTVNIAVDEATIANGCLEVARGSHNMNVKLGPGEGGRIAADWEASADWVCLPLEPGDIVLFGSHLAHRSAPNKTDHGRPSVYATYSCKQDGTDLRERYYADRRVTFPPHYNRKPGEYYSAGMLTYGFHYFEKSATRTERFPGGEVTTST</sequence>
<dbReference type="GeneID" id="19193880"/>
<dbReference type="InterPro" id="IPR008775">
    <property type="entry name" value="Phytyl_CoA_dOase-like"/>
</dbReference>
<proteinExistence type="inferred from homology"/>
<dbReference type="HOGENOM" id="CLU_1468010_0_0_1"/>
<organism evidence="4 5">
    <name type="scientific">Cladophialophora psammophila CBS 110553</name>
    <dbReference type="NCBI Taxonomy" id="1182543"/>
    <lineage>
        <taxon>Eukaryota</taxon>
        <taxon>Fungi</taxon>
        <taxon>Dikarya</taxon>
        <taxon>Ascomycota</taxon>
        <taxon>Pezizomycotina</taxon>
        <taxon>Eurotiomycetes</taxon>
        <taxon>Chaetothyriomycetidae</taxon>
        <taxon>Chaetothyriales</taxon>
        <taxon>Herpotrichiellaceae</taxon>
        <taxon>Cladophialophora</taxon>
    </lineage>
</organism>
<dbReference type="PANTHER" id="PTHR20883">
    <property type="entry name" value="PHYTANOYL-COA DIOXYGENASE DOMAIN CONTAINING 1"/>
    <property type="match status" value="1"/>
</dbReference>
<comment type="similarity">
    <text evidence="2">Belongs to the PhyH family.</text>
</comment>
<dbReference type="GO" id="GO:0016491">
    <property type="term" value="F:oxidoreductase activity"/>
    <property type="evidence" value="ECO:0007669"/>
    <property type="project" value="UniProtKB-ARBA"/>
</dbReference>
<evidence type="ECO:0000313" key="4">
    <source>
        <dbReference type="EMBL" id="EXJ67837.1"/>
    </source>
</evidence>
<comment type="caution">
    <text evidence="4">The sequence shown here is derived from an EMBL/GenBank/DDBJ whole genome shotgun (WGS) entry which is preliminary data.</text>
</comment>
<accession>W9WIB1</accession>
<dbReference type="Proteomes" id="UP000019471">
    <property type="component" value="Unassembled WGS sequence"/>
</dbReference>
<gene>
    <name evidence="4" type="ORF">A1O5_09183</name>
</gene>
<evidence type="ECO:0000256" key="1">
    <source>
        <dbReference type="ARBA" id="ARBA00001962"/>
    </source>
</evidence>
<dbReference type="EMBL" id="AMGX01000015">
    <property type="protein sequence ID" value="EXJ67837.1"/>
    <property type="molecule type" value="Genomic_DNA"/>
</dbReference>
<reference evidence="4 5" key="1">
    <citation type="submission" date="2013-03" db="EMBL/GenBank/DDBJ databases">
        <title>The Genome Sequence of Cladophialophora psammophila CBS 110553.</title>
        <authorList>
            <consortium name="The Broad Institute Genomics Platform"/>
            <person name="Cuomo C."/>
            <person name="de Hoog S."/>
            <person name="Gorbushina A."/>
            <person name="Walker B."/>
            <person name="Young S.K."/>
            <person name="Zeng Q."/>
            <person name="Gargeya S."/>
            <person name="Fitzgerald M."/>
            <person name="Haas B."/>
            <person name="Abouelleil A."/>
            <person name="Allen A.W."/>
            <person name="Alvarado L."/>
            <person name="Arachchi H.M."/>
            <person name="Berlin A.M."/>
            <person name="Chapman S.B."/>
            <person name="Gainer-Dewar J."/>
            <person name="Goldberg J."/>
            <person name="Griggs A."/>
            <person name="Gujja S."/>
            <person name="Hansen M."/>
            <person name="Howarth C."/>
            <person name="Imamovic A."/>
            <person name="Ireland A."/>
            <person name="Larimer J."/>
            <person name="McCowan C."/>
            <person name="Murphy C."/>
            <person name="Pearson M."/>
            <person name="Poon T.W."/>
            <person name="Priest M."/>
            <person name="Roberts A."/>
            <person name="Saif S."/>
            <person name="Shea T."/>
            <person name="Sisk P."/>
            <person name="Sykes S."/>
            <person name="Wortman J."/>
            <person name="Nusbaum C."/>
            <person name="Birren B."/>
        </authorList>
    </citation>
    <scope>NUCLEOTIDE SEQUENCE [LARGE SCALE GENOMIC DNA]</scope>
    <source>
        <strain evidence="4 5">CBS 110553</strain>
    </source>
</reference>
<dbReference type="AlphaFoldDB" id="W9WIB1"/>
<dbReference type="Gene3D" id="2.60.120.620">
    <property type="entry name" value="q2cbj1_9rhob like domain"/>
    <property type="match status" value="1"/>
</dbReference>
<keyword evidence="5" id="KW-1185">Reference proteome</keyword>
<evidence type="ECO:0000256" key="3">
    <source>
        <dbReference type="ARBA" id="ARBA00023004"/>
    </source>
</evidence>
<dbReference type="OrthoDB" id="445007at2759"/>
<dbReference type="SUPFAM" id="SSF51197">
    <property type="entry name" value="Clavaminate synthase-like"/>
    <property type="match status" value="1"/>
</dbReference>
<name>W9WIB1_9EURO</name>
<dbReference type="Pfam" id="PF05721">
    <property type="entry name" value="PhyH"/>
    <property type="match status" value="1"/>
</dbReference>
<dbReference type="GO" id="GO:0046872">
    <property type="term" value="F:metal ion binding"/>
    <property type="evidence" value="ECO:0007669"/>
    <property type="project" value="UniProtKB-ARBA"/>
</dbReference>
<dbReference type="STRING" id="1182543.W9WIB1"/>
<dbReference type="eggNOG" id="ENOG502RY60">
    <property type="taxonomic scope" value="Eukaryota"/>
</dbReference>
<evidence type="ECO:0000313" key="5">
    <source>
        <dbReference type="Proteomes" id="UP000019471"/>
    </source>
</evidence>
<dbReference type="PANTHER" id="PTHR20883:SF48">
    <property type="entry name" value="ECTOINE DIOXYGENASE"/>
    <property type="match status" value="1"/>
</dbReference>
<comment type="cofactor">
    <cofactor evidence="1">
        <name>Fe cation</name>
        <dbReference type="ChEBI" id="CHEBI:24875"/>
    </cofactor>
</comment>
<evidence type="ECO:0000256" key="2">
    <source>
        <dbReference type="ARBA" id="ARBA00005830"/>
    </source>
</evidence>